<protein>
    <submittedName>
        <fullName evidence="1">Uncharacterized protein</fullName>
    </submittedName>
</protein>
<keyword evidence="2" id="KW-1185">Reference proteome</keyword>
<gene>
    <name evidence="1" type="ORF">GCM10010916_33100</name>
</gene>
<evidence type="ECO:0000313" key="1">
    <source>
        <dbReference type="EMBL" id="GGG13559.1"/>
    </source>
</evidence>
<accession>A0A917D7X6</accession>
<reference evidence="1" key="1">
    <citation type="journal article" date="2014" name="Int. J. Syst. Evol. Microbiol.">
        <title>Complete genome sequence of Corynebacterium casei LMG S-19264T (=DSM 44701T), isolated from a smear-ripened cheese.</title>
        <authorList>
            <consortium name="US DOE Joint Genome Institute (JGI-PGF)"/>
            <person name="Walter F."/>
            <person name="Albersmeier A."/>
            <person name="Kalinowski J."/>
            <person name="Ruckert C."/>
        </authorList>
    </citation>
    <scope>NUCLEOTIDE SEQUENCE</scope>
    <source>
        <strain evidence="1">CGMCC 1.12987</strain>
    </source>
</reference>
<proteinExistence type="predicted"/>
<organism evidence="1 2">
    <name type="scientific">Paenibacillus abyssi</name>
    <dbReference type="NCBI Taxonomy" id="1340531"/>
    <lineage>
        <taxon>Bacteria</taxon>
        <taxon>Bacillati</taxon>
        <taxon>Bacillota</taxon>
        <taxon>Bacilli</taxon>
        <taxon>Bacillales</taxon>
        <taxon>Paenibacillaceae</taxon>
        <taxon>Paenibacillus</taxon>
    </lineage>
</organism>
<comment type="caution">
    <text evidence="1">The sequence shown here is derived from an EMBL/GenBank/DDBJ whole genome shotgun (WGS) entry which is preliminary data.</text>
</comment>
<name>A0A917D7X6_9BACL</name>
<dbReference type="RefSeq" id="WP_188532189.1">
    <property type="nucleotide sequence ID" value="NZ_BMGR01000011.1"/>
</dbReference>
<dbReference type="Proteomes" id="UP000644756">
    <property type="component" value="Unassembled WGS sequence"/>
</dbReference>
<sequence length="175" mass="21189">MAKTVKSKYLSENEQKTIRRWIPIMIKQKSRTEEQKENRAKTFLKLRYKILGSGKTRIVYDLKNGYVLKIAISRRGLRSNQREYDIYTRCSRRMRRYLCPVMEHGHGWIIMKKLKRRAVLSDKDEMTLSKIRNRFLKEKIVARSLREKNLARYKKRFVVIDYGSFRFINQYAEEA</sequence>
<dbReference type="AlphaFoldDB" id="A0A917D7X6"/>
<evidence type="ECO:0000313" key="2">
    <source>
        <dbReference type="Proteomes" id="UP000644756"/>
    </source>
</evidence>
<reference evidence="1" key="2">
    <citation type="submission" date="2020-09" db="EMBL/GenBank/DDBJ databases">
        <authorList>
            <person name="Sun Q."/>
            <person name="Zhou Y."/>
        </authorList>
    </citation>
    <scope>NUCLEOTIDE SEQUENCE</scope>
    <source>
        <strain evidence="1">CGMCC 1.12987</strain>
    </source>
</reference>
<dbReference type="EMBL" id="BMGR01000011">
    <property type="protein sequence ID" value="GGG13559.1"/>
    <property type="molecule type" value="Genomic_DNA"/>
</dbReference>